<dbReference type="InterPro" id="IPR001841">
    <property type="entry name" value="Znf_RING"/>
</dbReference>
<dbReference type="PANTHER" id="PTHR12326">
    <property type="entry name" value="PLECKSTRIN HOMOLOGY DOMAIN CONTAINING PROTEIN"/>
    <property type="match status" value="1"/>
</dbReference>
<dbReference type="Gene3D" id="1.20.58.900">
    <property type="match status" value="1"/>
</dbReference>
<evidence type="ECO:0000256" key="4">
    <source>
        <dbReference type="ARBA" id="ARBA00022737"/>
    </source>
</evidence>
<dbReference type="PANTHER" id="PTHR12326:SF12">
    <property type="entry name" value="PLECKSTRIN HOMOLOGY AND RUN DOMAIN CONTAINING M1"/>
    <property type="match status" value="1"/>
</dbReference>
<evidence type="ECO:0000256" key="6">
    <source>
        <dbReference type="ARBA" id="ARBA00022771"/>
    </source>
</evidence>
<feature type="domain" description="Phorbol-ester/DAG-type" evidence="11">
    <location>
        <begin position="617"/>
        <end position="670"/>
    </location>
</feature>
<evidence type="ECO:0000259" key="11">
    <source>
        <dbReference type="PROSITE" id="PS50081"/>
    </source>
</evidence>
<evidence type="ECO:0000256" key="9">
    <source>
        <dbReference type="PROSITE-ProRule" id="PRU00175"/>
    </source>
</evidence>
<keyword evidence="7" id="KW-0862">Zinc</keyword>
<evidence type="ECO:0000256" key="2">
    <source>
        <dbReference type="ARBA" id="ARBA00022553"/>
    </source>
</evidence>
<dbReference type="Pfam" id="PF13901">
    <property type="entry name" value="RH_dom"/>
    <property type="match status" value="1"/>
</dbReference>
<dbReference type="InterPro" id="IPR051366">
    <property type="entry name" value="DEF8"/>
</dbReference>
<evidence type="ECO:0000256" key="7">
    <source>
        <dbReference type="ARBA" id="ARBA00022833"/>
    </source>
</evidence>
<comment type="caution">
    <text evidence="14">The sequence shown here is derived from an EMBL/GenBank/DDBJ whole genome shotgun (WGS) entry which is preliminary data.</text>
</comment>
<dbReference type="InterPro" id="IPR002219">
    <property type="entry name" value="PKC_DAG/PE"/>
</dbReference>
<feature type="domain" description="RUN" evidence="13">
    <location>
        <begin position="28"/>
        <end position="150"/>
    </location>
</feature>
<evidence type="ECO:0000313" key="14">
    <source>
        <dbReference type="EMBL" id="CAD5115271.1"/>
    </source>
</evidence>
<evidence type="ECO:0000259" key="12">
    <source>
        <dbReference type="PROSITE" id="PS50089"/>
    </source>
</evidence>
<name>A0A7I8VG41_9ANNE</name>
<keyword evidence="4" id="KW-0677">Repeat</keyword>
<accession>A0A7I8VG41</accession>
<evidence type="ECO:0000256" key="1">
    <source>
        <dbReference type="ARBA" id="ARBA00004603"/>
    </source>
</evidence>
<dbReference type="PROSITE" id="PS50081">
    <property type="entry name" value="ZF_DAG_PE_2"/>
    <property type="match status" value="1"/>
</dbReference>
<dbReference type="PROSITE" id="PS50089">
    <property type="entry name" value="ZF_RING_2"/>
    <property type="match status" value="1"/>
</dbReference>
<dbReference type="InterPro" id="IPR004012">
    <property type="entry name" value="Run_dom"/>
</dbReference>
<dbReference type="InterPro" id="IPR037213">
    <property type="entry name" value="Run_dom_sf"/>
</dbReference>
<dbReference type="GO" id="GO:0005770">
    <property type="term" value="C:late endosome"/>
    <property type="evidence" value="ECO:0007669"/>
    <property type="project" value="UniProtKB-SubCell"/>
</dbReference>
<evidence type="ECO:0000256" key="8">
    <source>
        <dbReference type="ARBA" id="ARBA00023006"/>
    </source>
</evidence>
<keyword evidence="3" id="KW-0479">Metal-binding</keyword>
<organism evidence="14 15">
    <name type="scientific">Dimorphilus gyrociliatus</name>
    <dbReference type="NCBI Taxonomy" id="2664684"/>
    <lineage>
        <taxon>Eukaryota</taxon>
        <taxon>Metazoa</taxon>
        <taxon>Spiralia</taxon>
        <taxon>Lophotrochozoa</taxon>
        <taxon>Annelida</taxon>
        <taxon>Polychaeta</taxon>
        <taxon>Polychaeta incertae sedis</taxon>
        <taxon>Dinophilidae</taxon>
        <taxon>Dimorphilus</taxon>
    </lineage>
</organism>
<dbReference type="SMART" id="SM00593">
    <property type="entry name" value="RUN"/>
    <property type="match status" value="1"/>
</dbReference>
<dbReference type="SMART" id="SM01175">
    <property type="entry name" value="DUF4206"/>
    <property type="match status" value="1"/>
</dbReference>
<dbReference type="GO" id="GO:0008270">
    <property type="term" value="F:zinc ion binding"/>
    <property type="evidence" value="ECO:0007669"/>
    <property type="project" value="UniProtKB-KW"/>
</dbReference>
<dbReference type="AlphaFoldDB" id="A0A7I8VG41"/>
<evidence type="ECO:0000313" key="15">
    <source>
        <dbReference type="Proteomes" id="UP000549394"/>
    </source>
</evidence>
<keyword evidence="8" id="KW-0072">Autophagy</keyword>
<dbReference type="Proteomes" id="UP000549394">
    <property type="component" value="Unassembled WGS sequence"/>
</dbReference>
<comment type="subcellular location">
    <subcellularLocation>
        <location evidence="1">Late endosome</location>
    </subcellularLocation>
</comment>
<dbReference type="Pfam" id="PF02759">
    <property type="entry name" value="RUN"/>
    <property type="match status" value="1"/>
</dbReference>
<dbReference type="GO" id="GO:0006914">
    <property type="term" value="P:autophagy"/>
    <property type="evidence" value="ECO:0007669"/>
    <property type="project" value="UniProtKB-KW"/>
</dbReference>
<keyword evidence="6 9" id="KW-0863">Zinc-finger</keyword>
<evidence type="ECO:0000256" key="10">
    <source>
        <dbReference type="SAM" id="MobiDB-lite"/>
    </source>
</evidence>
<proteinExistence type="predicted"/>
<feature type="domain" description="RING-type" evidence="12">
    <location>
        <begin position="632"/>
        <end position="674"/>
    </location>
</feature>
<keyword evidence="2" id="KW-0597">Phosphoprotein</keyword>
<dbReference type="CDD" id="cd16448">
    <property type="entry name" value="RING-H2"/>
    <property type="match status" value="1"/>
</dbReference>
<dbReference type="EMBL" id="CAJFCJ010000006">
    <property type="protein sequence ID" value="CAD5115271.1"/>
    <property type="molecule type" value="Genomic_DNA"/>
</dbReference>
<evidence type="ECO:0000256" key="3">
    <source>
        <dbReference type="ARBA" id="ARBA00022723"/>
    </source>
</evidence>
<keyword evidence="15" id="KW-1185">Reference proteome</keyword>
<gene>
    <name evidence="14" type="ORF">DGYR_LOCUS4024</name>
</gene>
<keyword evidence="5" id="KW-0967">Endosome</keyword>
<dbReference type="InterPro" id="IPR025258">
    <property type="entry name" value="RH_dom"/>
</dbReference>
<feature type="region of interest" description="Disordered" evidence="10">
    <location>
        <begin position="245"/>
        <end position="284"/>
    </location>
</feature>
<evidence type="ECO:0000259" key="13">
    <source>
        <dbReference type="PROSITE" id="PS50826"/>
    </source>
</evidence>
<protein>
    <submittedName>
        <fullName evidence="14">DgyrCDS4264</fullName>
    </submittedName>
</protein>
<reference evidence="14 15" key="1">
    <citation type="submission" date="2020-08" db="EMBL/GenBank/DDBJ databases">
        <authorList>
            <person name="Hejnol A."/>
        </authorList>
    </citation>
    <scope>NUCLEOTIDE SEQUENCE [LARGE SCALE GENOMIC DNA]</scope>
</reference>
<dbReference type="PROSITE" id="PS50826">
    <property type="entry name" value="RUN"/>
    <property type="match status" value="1"/>
</dbReference>
<sequence length="691" mass="79345">MVYFIPPGPSRESYVAEKGRSARTDNNIDNCELANALCSILESILLHQHRGNNKALWDFVCKYTHKETIQELKTEKVLTCEIGLCRAWVRLALNQNLFESYLKAIIADSKSLEKYYNNTAFLRDLDQLSVAQMHIQYITSLKFSLPIETGLINTWPETTLILAGYVSGDVAPSLLVGPEFESLSVNSCDNSQLVVEVSRSRSKKLRKSKPISASGASSEECSVSNASFQSSSLSFETGFPVNNERKQFPVEDNSPQVEVDLNESKSKSDETLETATCDIPSTKSTNPFDEIDEKCFPTCPSQETTVFDKEQFEEKESKQVVEVINSMQESEAIAIKETDNIPTEDNSIYDLDYLVGNSLNRQLDRMAFVKKEKSSTDDNTSKEEIETFLTHASSSTEIIEATDHRNESDLSKRHSVLSEKGFEVITVDDEIINNQESFDYQESLLDRLCTENGLDDQKFTCKGCNRNIGLIYGEHKVCWFDKAYYCTECQGDDEYYIPSRILYNWDFNKYPVSKRNLQFIKMIEHEGVLDIQKNSPFLYAISDGLKNLRKTRQRLCFCKDYLLNCSLSVREHFRKTACPKEYYYCHVDTYSLYDLLALAKSDVLEREVHDMYTYAKKHIFECVLCRQKGFYCEICRNNEIIFPFELERVTKCNTCGSIFHKNCRNNTSHCPKCQRLEQRRSKEDDYALAPL</sequence>
<evidence type="ECO:0000256" key="5">
    <source>
        <dbReference type="ARBA" id="ARBA00022753"/>
    </source>
</evidence>
<dbReference type="SUPFAM" id="SSF140741">
    <property type="entry name" value="RUN domain-like"/>
    <property type="match status" value="1"/>
</dbReference>
<dbReference type="OrthoDB" id="62364at2759"/>